<evidence type="ECO:0000256" key="4">
    <source>
        <dbReference type="ARBA" id="ARBA00022692"/>
    </source>
</evidence>
<comment type="caution">
    <text evidence="9">The sequence shown here is derived from an EMBL/GenBank/DDBJ whole genome shotgun (WGS) entry which is preliminary data.</text>
</comment>
<evidence type="ECO:0000259" key="8">
    <source>
        <dbReference type="PROSITE" id="PS50850"/>
    </source>
</evidence>
<keyword evidence="10" id="KW-1185">Reference proteome</keyword>
<keyword evidence="4 7" id="KW-0812">Transmembrane</keyword>
<evidence type="ECO:0000256" key="1">
    <source>
        <dbReference type="ARBA" id="ARBA00004651"/>
    </source>
</evidence>
<feature type="transmembrane region" description="Helical" evidence="7">
    <location>
        <begin position="95"/>
        <end position="116"/>
    </location>
</feature>
<dbReference type="InterPro" id="IPR036259">
    <property type="entry name" value="MFS_trans_sf"/>
</dbReference>
<dbReference type="Pfam" id="PF07690">
    <property type="entry name" value="MFS_1"/>
    <property type="match status" value="1"/>
</dbReference>
<dbReference type="CDD" id="cd17324">
    <property type="entry name" value="MFS_NepI_like"/>
    <property type="match status" value="1"/>
</dbReference>
<dbReference type="PANTHER" id="PTHR43124">
    <property type="entry name" value="PURINE EFFLUX PUMP PBUE"/>
    <property type="match status" value="1"/>
</dbReference>
<keyword evidence="5 7" id="KW-1133">Transmembrane helix</keyword>
<evidence type="ECO:0000256" key="5">
    <source>
        <dbReference type="ARBA" id="ARBA00022989"/>
    </source>
</evidence>
<feature type="transmembrane region" description="Helical" evidence="7">
    <location>
        <begin position="320"/>
        <end position="341"/>
    </location>
</feature>
<evidence type="ECO:0000256" key="3">
    <source>
        <dbReference type="ARBA" id="ARBA00022475"/>
    </source>
</evidence>
<dbReference type="Gene3D" id="1.20.1250.20">
    <property type="entry name" value="MFS general substrate transporter like domains"/>
    <property type="match status" value="2"/>
</dbReference>
<evidence type="ECO:0000256" key="7">
    <source>
        <dbReference type="SAM" id="Phobius"/>
    </source>
</evidence>
<feature type="transmembrane region" description="Helical" evidence="7">
    <location>
        <begin position="128"/>
        <end position="154"/>
    </location>
</feature>
<sequence length="388" mass="40561">MPITVYILGLIVFAMTTSEFMVAGMMSELSAQFGVSIAMIGYLVAAYAGAMTIGGPLLAIGLSKTSKKKALMLLVIIFIVGQTLGALAWNYESMFVARILTGISASAAFGIAISICSDLVPIQLRGRAASVVLSGAMLSNIAGLPLATAITQLWDWRASFWIVDGFVLLSGIVSFTLIPVLAASATQAGSEWSSFRNKSLWAAYMTSMFIIGATFAAFSYFGPILTGLSGFAASTVPWLLVLYGAATVVGNLVVGRLADRYTYPVLIGGLLLLVIGLLAFALFGHQQMIVIAALLVIGLTGITMNPAMSARVMRAGGSGMLVNTVHTSVITLGVLLGSSIGGRAMDNGYGLTAPLWTGVVLGVFGLVSIAIVKVPRMYRPAPSLRSHE</sequence>
<feature type="transmembrane region" description="Helical" evidence="7">
    <location>
        <begin position="289"/>
        <end position="308"/>
    </location>
</feature>
<feature type="transmembrane region" description="Helical" evidence="7">
    <location>
        <begin position="201"/>
        <end position="222"/>
    </location>
</feature>
<name>A0ABW4RGD1_9BACL</name>
<dbReference type="PANTHER" id="PTHR43124:SF8">
    <property type="entry name" value="INNER MEMBRANE TRANSPORT PROTEIN YDHP"/>
    <property type="match status" value="1"/>
</dbReference>
<evidence type="ECO:0000313" key="9">
    <source>
        <dbReference type="EMBL" id="MFD1884628.1"/>
    </source>
</evidence>
<dbReference type="RefSeq" id="WP_347324277.1">
    <property type="nucleotide sequence ID" value="NZ_JBCGUH010000003.1"/>
</dbReference>
<feature type="transmembrane region" description="Helical" evidence="7">
    <location>
        <begin position="70"/>
        <end position="89"/>
    </location>
</feature>
<feature type="transmembrane region" description="Helical" evidence="7">
    <location>
        <begin position="353"/>
        <end position="372"/>
    </location>
</feature>
<feature type="transmembrane region" description="Helical" evidence="7">
    <location>
        <begin position="160"/>
        <end position="181"/>
    </location>
</feature>
<comment type="subcellular location">
    <subcellularLocation>
        <location evidence="1">Cell membrane</location>
        <topology evidence="1">Multi-pass membrane protein</topology>
    </subcellularLocation>
</comment>
<dbReference type="PROSITE" id="PS50850">
    <property type="entry name" value="MFS"/>
    <property type="match status" value="1"/>
</dbReference>
<keyword evidence="2" id="KW-0813">Transport</keyword>
<dbReference type="InterPro" id="IPR011701">
    <property type="entry name" value="MFS"/>
</dbReference>
<protein>
    <submittedName>
        <fullName evidence="9">MFS transporter</fullName>
    </submittedName>
</protein>
<gene>
    <name evidence="9" type="ORF">ACFSC9_03755</name>
</gene>
<feature type="transmembrane region" description="Helical" evidence="7">
    <location>
        <begin position="33"/>
        <end position="58"/>
    </location>
</feature>
<evidence type="ECO:0000256" key="2">
    <source>
        <dbReference type="ARBA" id="ARBA00022448"/>
    </source>
</evidence>
<dbReference type="Proteomes" id="UP001597233">
    <property type="component" value="Unassembled WGS sequence"/>
</dbReference>
<keyword evidence="3" id="KW-1003">Cell membrane</keyword>
<feature type="transmembrane region" description="Helical" evidence="7">
    <location>
        <begin position="7"/>
        <end position="27"/>
    </location>
</feature>
<accession>A0ABW4RGD1</accession>
<evidence type="ECO:0000313" key="10">
    <source>
        <dbReference type="Proteomes" id="UP001597233"/>
    </source>
</evidence>
<reference evidence="10" key="1">
    <citation type="journal article" date="2019" name="Int. J. Syst. Evol. Microbiol.">
        <title>The Global Catalogue of Microorganisms (GCM) 10K type strain sequencing project: providing services to taxonomists for standard genome sequencing and annotation.</title>
        <authorList>
            <consortium name="The Broad Institute Genomics Platform"/>
            <consortium name="The Broad Institute Genome Sequencing Center for Infectious Disease"/>
            <person name="Wu L."/>
            <person name="Ma J."/>
        </authorList>
    </citation>
    <scope>NUCLEOTIDE SEQUENCE [LARGE SCALE GENOMIC DNA]</scope>
    <source>
        <strain evidence="10">CCUG 54950</strain>
    </source>
</reference>
<dbReference type="InterPro" id="IPR020846">
    <property type="entry name" value="MFS_dom"/>
</dbReference>
<dbReference type="EMBL" id="JBHUEH010000010">
    <property type="protein sequence ID" value="MFD1884628.1"/>
    <property type="molecule type" value="Genomic_DNA"/>
</dbReference>
<organism evidence="9 10">
    <name type="scientific">Paenibacillus wenxiniae</name>
    <dbReference type="NCBI Taxonomy" id="1636843"/>
    <lineage>
        <taxon>Bacteria</taxon>
        <taxon>Bacillati</taxon>
        <taxon>Bacillota</taxon>
        <taxon>Bacilli</taxon>
        <taxon>Bacillales</taxon>
        <taxon>Paenibacillaceae</taxon>
        <taxon>Paenibacillus</taxon>
    </lineage>
</organism>
<evidence type="ECO:0000256" key="6">
    <source>
        <dbReference type="ARBA" id="ARBA00023136"/>
    </source>
</evidence>
<proteinExistence type="predicted"/>
<dbReference type="SUPFAM" id="SSF103473">
    <property type="entry name" value="MFS general substrate transporter"/>
    <property type="match status" value="1"/>
</dbReference>
<feature type="transmembrane region" description="Helical" evidence="7">
    <location>
        <begin position="261"/>
        <end position="283"/>
    </location>
</feature>
<feature type="transmembrane region" description="Helical" evidence="7">
    <location>
        <begin position="228"/>
        <end position="254"/>
    </location>
</feature>
<feature type="domain" description="Major facilitator superfamily (MFS) profile" evidence="8">
    <location>
        <begin position="2"/>
        <end position="377"/>
    </location>
</feature>
<keyword evidence="6 7" id="KW-0472">Membrane</keyword>
<dbReference type="InterPro" id="IPR050189">
    <property type="entry name" value="MFS_Efflux_Transporters"/>
</dbReference>